<dbReference type="InterPro" id="IPR002559">
    <property type="entry name" value="Transposase_11"/>
</dbReference>
<protein>
    <submittedName>
        <fullName evidence="2">Transposase</fullName>
    </submittedName>
</protein>
<gene>
    <name evidence="2" type="ORF">IM676_06815</name>
    <name evidence="3" type="ORF">IM676_14995</name>
    <name evidence="4" type="ORF">IM676_17225</name>
</gene>
<dbReference type="EMBL" id="CP063311">
    <property type="protein sequence ID" value="QOV24606.1"/>
    <property type="molecule type" value="Genomic_DNA"/>
</dbReference>
<dbReference type="GO" id="GO:0006313">
    <property type="term" value="P:DNA transposition"/>
    <property type="evidence" value="ECO:0007669"/>
    <property type="project" value="InterPro"/>
</dbReference>
<organism evidence="2 5">
    <name type="scientific">Anabaenopsis elenkinii CCIBt3563</name>
    <dbReference type="NCBI Taxonomy" id="2779889"/>
    <lineage>
        <taxon>Bacteria</taxon>
        <taxon>Bacillati</taxon>
        <taxon>Cyanobacteriota</taxon>
        <taxon>Cyanophyceae</taxon>
        <taxon>Nostocales</taxon>
        <taxon>Nodulariaceae</taxon>
        <taxon>Anabaenopsis</taxon>
    </lineage>
</organism>
<dbReference type="Pfam" id="PF01609">
    <property type="entry name" value="DDE_Tnp_1"/>
    <property type="match status" value="1"/>
</dbReference>
<proteinExistence type="predicted"/>
<dbReference type="SUPFAM" id="SSF53098">
    <property type="entry name" value="Ribonuclease H-like"/>
    <property type="match status" value="1"/>
</dbReference>
<dbReference type="GO" id="GO:0004803">
    <property type="term" value="F:transposase activity"/>
    <property type="evidence" value="ECO:0007669"/>
    <property type="project" value="InterPro"/>
</dbReference>
<dbReference type="Proteomes" id="UP000593846">
    <property type="component" value="Chromosome"/>
</dbReference>
<feature type="domain" description="Transposase IS4-like" evidence="1">
    <location>
        <begin position="97"/>
        <end position="294"/>
    </location>
</feature>
<evidence type="ECO:0000259" key="1">
    <source>
        <dbReference type="Pfam" id="PF01609"/>
    </source>
</evidence>
<dbReference type="RefSeq" id="WP_200990106.1">
    <property type="nucleotide sequence ID" value="NZ_CP063311.1"/>
</dbReference>
<reference evidence="2" key="2">
    <citation type="journal article" date="2021" name="Int. J. Syst. Evol. Microbiol.">
        <title>Phylogenomic analysis of Anabaenopsis elenkinii (Nostocales, Cyanobacteria).</title>
        <authorList>
            <person name="Delbaje E."/>
            <person name="Andreote A.P.D."/>
            <person name="Pellegrinetti T.A."/>
            <person name="Cruz R.B."/>
            <person name="Branco L.H.Z."/>
            <person name="Fiore M.F."/>
        </authorList>
    </citation>
    <scope>NUCLEOTIDE SEQUENCE</scope>
    <source>
        <strain evidence="2">CCIBt3563</strain>
    </source>
</reference>
<dbReference type="AlphaFoldDB" id="A0A7S6RGS6"/>
<dbReference type="GO" id="GO:0003677">
    <property type="term" value="F:DNA binding"/>
    <property type="evidence" value="ECO:0007669"/>
    <property type="project" value="InterPro"/>
</dbReference>
<name>A0A7S6RGS6_9CYAN</name>
<evidence type="ECO:0000313" key="5">
    <source>
        <dbReference type="Proteomes" id="UP000593846"/>
    </source>
</evidence>
<accession>A0A7S6RGS6</accession>
<dbReference type="InterPro" id="IPR012337">
    <property type="entry name" value="RNaseH-like_sf"/>
</dbReference>
<dbReference type="EMBL" id="CP063311">
    <property type="protein sequence ID" value="QOV24762.1"/>
    <property type="molecule type" value="Genomic_DNA"/>
</dbReference>
<reference evidence="5" key="1">
    <citation type="submission" date="2020-10" db="EMBL/GenBank/DDBJ databases">
        <title>Genome-based taxonomic classification of the species Anabaenopsis elenkinii.</title>
        <authorList>
            <person name="Delbaje E."/>
            <person name="Andreote A.P.D."/>
            <person name="Pellegrinetti T.A."/>
            <person name="Cruz R.B."/>
            <person name="Branco L.H.Z."/>
            <person name="Fiore M.F."/>
        </authorList>
    </citation>
    <scope>NUCLEOTIDE SEQUENCE [LARGE SCALE GENOMIC DNA]</scope>
    <source>
        <strain evidence="5">CCIBt3563</strain>
    </source>
</reference>
<evidence type="ECO:0000313" key="4">
    <source>
        <dbReference type="EMBL" id="QOV24762.1"/>
    </source>
</evidence>
<dbReference type="KEGG" id="aee:IM676_14995"/>
<dbReference type="KEGG" id="aee:IM676_17225"/>
<evidence type="ECO:0000313" key="2">
    <source>
        <dbReference type="EMBL" id="QOV24606.1"/>
    </source>
</evidence>
<evidence type="ECO:0000313" key="3">
    <source>
        <dbReference type="EMBL" id="QOV24737.1"/>
    </source>
</evidence>
<keyword evidence="5" id="KW-1185">Reference proteome</keyword>
<dbReference type="EMBL" id="CP063311">
    <property type="protein sequence ID" value="QOV24737.1"/>
    <property type="molecule type" value="Genomic_DNA"/>
</dbReference>
<sequence>MRKITKPSTAQCNLDLYTLFLLSEPKFGGCSRLAEILGDVSHDSVNRFLLRERYEPKDLFNIIEKVINLVGGILSVDDTVIEKIYSDPKNAELIGYFWSGKAHKTIIGLNLITLYYSDIHGNSVPINYRIYHKKEGKTKNDYFREMVSEIISWGVKPRIVTGDSWYSGVENLKFLKNQKLGFLFGIEKNRTVSNEPHKYCQVSTLAIPEEGLRTHLKEFGFINLFRKDFKKEDSRHYILYLPDEERIEDITRNEFMTIHDTHWGIETFHRAIKQVCGICRFMVRDTHAIKTHIFCSLQAFVKLEFMRSEKIISNWYEIQRNLFTLVVREHIFANLNSDRMIYDP</sequence>
<dbReference type="KEGG" id="aee:IM676_06815"/>